<keyword evidence="2" id="KW-0503">Monooxygenase</keyword>
<comment type="similarity">
    <text evidence="3">Belongs to the 3-hydroxybenzoate 6-hydroxylase family.</text>
</comment>
<dbReference type="Proteomes" id="UP001279734">
    <property type="component" value="Unassembled WGS sequence"/>
</dbReference>
<dbReference type="PANTHER" id="PTHR45934">
    <property type="entry name" value="FAD/NAD(P)-BINDING OXIDOREDUCTASE FAMILY PROTEIN"/>
    <property type="match status" value="1"/>
</dbReference>
<protein>
    <recommendedName>
        <fullName evidence="5">FAD-binding domain-containing protein</fullName>
    </recommendedName>
</protein>
<comment type="caution">
    <text evidence="6">The sequence shown here is derived from an EMBL/GenBank/DDBJ whole genome shotgun (WGS) entry which is preliminary data.</text>
</comment>
<reference evidence="6" key="1">
    <citation type="submission" date="2023-05" db="EMBL/GenBank/DDBJ databases">
        <title>Nepenthes gracilis genome sequencing.</title>
        <authorList>
            <person name="Fukushima K."/>
        </authorList>
    </citation>
    <scope>NUCLEOTIDE SEQUENCE</scope>
    <source>
        <strain evidence="6">SING2019-196</strain>
    </source>
</reference>
<keyword evidence="1" id="KW-0560">Oxidoreductase</keyword>
<dbReference type="InterPro" id="IPR036188">
    <property type="entry name" value="FAD/NAD-bd_sf"/>
</dbReference>
<dbReference type="SUPFAM" id="SSF51905">
    <property type="entry name" value="FAD/NAD(P)-binding domain"/>
    <property type="match status" value="1"/>
</dbReference>
<dbReference type="GO" id="GO:0004497">
    <property type="term" value="F:monooxygenase activity"/>
    <property type="evidence" value="ECO:0007669"/>
    <property type="project" value="UniProtKB-KW"/>
</dbReference>
<evidence type="ECO:0000256" key="4">
    <source>
        <dbReference type="SAM" id="Phobius"/>
    </source>
</evidence>
<dbReference type="GO" id="GO:0071949">
    <property type="term" value="F:FAD binding"/>
    <property type="evidence" value="ECO:0007669"/>
    <property type="project" value="InterPro"/>
</dbReference>
<gene>
    <name evidence="6" type="ORF">Nepgr_004784</name>
</gene>
<evidence type="ECO:0000256" key="1">
    <source>
        <dbReference type="ARBA" id="ARBA00023002"/>
    </source>
</evidence>
<organism evidence="6 7">
    <name type="scientific">Nepenthes gracilis</name>
    <name type="common">Slender pitcher plant</name>
    <dbReference type="NCBI Taxonomy" id="150966"/>
    <lineage>
        <taxon>Eukaryota</taxon>
        <taxon>Viridiplantae</taxon>
        <taxon>Streptophyta</taxon>
        <taxon>Embryophyta</taxon>
        <taxon>Tracheophyta</taxon>
        <taxon>Spermatophyta</taxon>
        <taxon>Magnoliopsida</taxon>
        <taxon>eudicotyledons</taxon>
        <taxon>Gunneridae</taxon>
        <taxon>Pentapetalae</taxon>
        <taxon>Caryophyllales</taxon>
        <taxon>Nepenthaceae</taxon>
        <taxon>Nepenthes</taxon>
    </lineage>
</organism>
<keyword evidence="4" id="KW-0812">Transmembrane</keyword>
<proteinExistence type="inferred from homology"/>
<dbReference type="InterPro" id="IPR002938">
    <property type="entry name" value="FAD-bd"/>
</dbReference>
<sequence length="409" mass="44729">MELKEDIVIVGAGIAGLATALGLHRLGLKSLVLESSTCLRVTGAAFTTWTNAWQALDALGIGNSLRGQHLRLHGMVATSTTLGVQIGQTAYTAKGTTVGHEVRCLKRKVLLETLANELPSGTIRFSSKVASVEKVGSLMLLCLADGTILKTKVLIGCDGVNSVVARYLGLKKPSFDGRSAIRGYAVFKESHGFEPKIMQFIGEGKRYGIVPCDDTSLYWFFTSSSSYIDKEIEGNPAKMKQFVLSNLEKVPDKIRNVIEITKVDDIICSQLRLRSPWEILLGDISKDNVCVAGDAFHPMTPDLGQGACSALEDGIVLARCLAEAFTEKSTGQEYSKEEEYERIKISLKKYAKERRWRGFDLVTTAYLLGAIMQSNDKMTAFLRNKVVTPFLGDLLLKKASFNCGQLAPM</sequence>
<evidence type="ECO:0000259" key="5">
    <source>
        <dbReference type="Pfam" id="PF01494"/>
    </source>
</evidence>
<accession>A0AAD3S208</accession>
<evidence type="ECO:0000313" key="6">
    <source>
        <dbReference type="EMBL" id="GMH02945.1"/>
    </source>
</evidence>
<evidence type="ECO:0000313" key="7">
    <source>
        <dbReference type="Proteomes" id="UP001279734"/>
    </source>
</evidence>
<dbReference type="AlphaFoldDB" id="A0AAD3S208"/>
<evidence type="ECO:0000256" key="2">
    <source>
        <dbReference type="ARBA" id="ARBA00023033"/>
    </source>
</evidence>
<dbReference type="PANTHER" id="PTHR45934:SF20">
    <property type="entry name" value="MONOOXYGENASE 2-RELATED"/>
    <property type="match status" value="1"/>
</dbReference>
<dbReference type="Pfam" id="PF01494">
    <property type="entry name" value="FAD_binding_3"/>
    <property type="match status" value="1"/>
</dbReference>
<dbReference type="Gene3D" id="3.50.50.60">
    <property type="entry name" value="FAD/NAD(P)-binding domain"/>
    <property type="match status" value="1"/>
</dbReference>
<keyword evidence="4" id="KW-1133">Transmembrane helix</keyword>
<feature type="domain" description="FAD-binding" evidence="5">
    <location>
        <begin position="6"/>
        <end position="329"/>
    </location>
</feature>
<keyword evidence="4" id="KW-0472">Membrane</keyword>
<evidence type="ECO:0000256" key="3">
    <source>
        <dbReference type="ARBA" id="ARBA00024018"/>
    </source>
</evidence>
<dbReference type="PRINTS" id="PR00420">
    <property type="entry name" value="RNGMNOXGNASE"/>
</dbReference>
<dbReference type="InterPro" id="IPR044560">
    <property type="entry name" value="MOase"/>
</dbReference>
<keyword evidence="7" id="KW-1185">Reference proteome</keyword>
<dbReference type="EMBL" id="BSYO01000004">
    <property type="protein sequence ID" value="GMH02945.1"/>
    <property type="molecule type" value="Genomic_DNA"/>
</dbReference>
<feature type="transmembrane region" description="Helical" evidence="4">
    <location>
        <begin position="7"/>
        <end position="28"/>
    </location>
</feature>
<name>A0AAD3S208_NEPGR</name>